<feature type="region of interest" description="Disordered" evidence="1">
    <location>
        <begin position="118"/>
        <end position="204"/>
    </location>
</feature>
<evidence type="ECO:0000256" key="1">
    <source>
        <dbReference type="SAM" id="MobiDB-lite"/>
    </source>
</evidence>
<protein>
    <submittedName>
        <fullName evidence="4">Uncharacterized protein</fullName>
    </submittedName>
</protein>
<dbReference type="EMBL" id="CAIIXF020000009">
    <property type="protein sequence ID" value="CAH1793312.1"/>
    <property type="molecule type" value="Genomic_DNA"/>
</dbReference>
<feature type="signal peptide" evidence="3">
    <location>
        <begin position="1"/>
        <end position="22"/>
    </location>
</feature>
<evidence type="ECO:0000256" key="2">
    <source>
        <dbReference type="SAM" id="Phobius"/>
    </source>
</evidence>
<name>A0A8J1URC8_OWEFU</name>
<feature type="region of interest" description="Disordered" evidence="1">
    <location>
        <begin position="500"/>
        <end position="550"/>
    </location>
</feature>
<proteinExistence type="predicted"/>
<keyword evidence="5" id="KW-1185">Reference proteome</keyword>
<accession>A0A8J1URC8</accession>
<sequence length="550" mass="60602">MPRLTIYKIAILSYLLIVSFYSRNNDGTGRVNAETTITMATTTDYQSNTTYTLTTAKSLNDTIYATETESTTEPTTETDDITTESVITEAEEPSTDVVETDEPTTETDVITTESAIIETHEPTTNSTSYPSTSTQRLTSPNRTTKPTPTTYPSTSTQRLTSPNRTTTPAPTIFPSTSTQRSSSSTERIQPANTTTTVSTTPPPSIPPIITGLELSMDGLTIQLTGSEFYEELNNGSLGLFDDLAYEVEWFLLRSDHNGGLDLYGDLLHCGVNKFMNGSIIVEFDLVYELYSVNVSQGIQPLKDHVSEVILSMGDKSFFADSIWSNLTVNSTYSLEVTSRQIQMVSLCNNKGNLLRCDHGHRCHEHNGVPGCYSLCQPTPYGTWTPESCNEGTCSLSDATDPSANATTVCRCNAGFFQLSGECNSYILIVAIVAGCLGGAVLLLIIIIIVCAIKKRSKPGIESMEMMQHNPASDGTRNDHDDIDRRRPPFDREVSLYFVNDAHSEDEHSKEDEMQPKYDLSNSLRIRLEKEHSGFFPPLPMDGTDKRSNTN</sequence>
<keyword evidence="3" id="KW-0732">Signal</keyword>
<feature type="compositionally biased region" description="Low complexity" evidence="1">
    <location>
        <begin position="175"/>
        <end position="185"/>
    </location>
</feature>
<comment type="caution">
    <text evidence="4">The sequence shown here is derived from an EMBL/GenBank/DDBJ whole genome shotgun (WGS) entry which is preliminary data.</text>
</comment>
<organism evidence="4 5">
    <name type="scientific">Owenia fusiformis</name>
    <name type="common">Polychaete worm</name>
    <dbReference type="NCBI Taxonomy" id="6347"/>
    <lineage>
        <taxon>Eukaryota</taxon>
        <taxon>Metazoa</taxon>
        <taxon>Spiralia</taxon>
        <taxon>Lophotrochozoa</taxon>
        <taxon>Annelida</taxon>
        <taxon>Polychaeta</taxon>
        <taxon>Sedentaria</taxon>
        <taxon>Canalipalpata</taxon>
        <taxon>Sabellida</taxon>
        <taxon>Oweniida</taxon>
        <taxon>Oweniidae</taxon>
        <taxon>Owenia</taxon>
    </lineage>
</organism>
<dbReference type="Proteomes" id="UP000749559">
    <property type="component" value="Unassembled WGS sequence"/>
</dbReference>
<keyword evidence="2" id="KW-0472">Membrane</keyword>
<evidence type="ECO:0000313" key="4">
    <source>
        <dbReference type="EMBL" id="CAH1793312.1"/>
    </source>
</evidence>
<feature type="chain" id="PRO_5043814956" evidence="3">
    <location>
        <begin position="23"/>
        <end position="550"/>
    </location>
</feature>
<keyword evidence="2" id="KW-1133">Transmembrane helix</keyword>
<keyword evidence="2" id="KW-0812">Transmembrane</keyword>
<evidence type="ECO:0000313" key="5">
    <source>
        <dbReference type="Proteomes" id="UP000749559"/>
    </source>
</evidence>
<gene>
    <name evidence="4" type="ORF">OFUS_LOCUS18176</name>
</gene>
<feature type="compositionally biased region" description="Basic and acidic residues" evidence="1">
    <location>
        <begin position="501"/>
        <end position="515"/>
    </location>
</feature>
<reference evidence="4" key="1">
    <citation type="submission" date="2022-03" db="EMBL/GenBank/DDBJ databases">
        <authorList>
            <person name="Martin C."/>
        </authorList>
    </citation>
    <scope>NUCLEOTIDE SEQUENCE</scope>
</reference>
<feature type="compositionally biased region" description="Low complexity" evidence="1">
    <location>
        <begin position="122"/>
        <end position="156"/>
    </location>
</feature>
<evidence type="ECO:0000256" key="3">
    <source>
        <dbReference type="SAM" id="SignalP"/>
    </source>
</evidence>
<dbReference type="AlphaFoldDB" id="A0A8J1URC8"/>
<feature type="compositionally biased region" description="Polar residues" evidence="1">
    <location>
        <begin position="157"/>
        <end position="169"/>
    </location>
</feature>
<feature type="transmembrane region" description="Helical" evidence="2">
    <location>
        <begin position="425"/>
        <end position="452"/>
    </location>
</feature>